<keyword evidence="7" id="KW-1185">Reference proteome</keyword>
<comment type="subcellular location">
    <subcellularLocation>
        <location evidence="1">Membrane</location>
        <topology evidence="1">Multi-pass membrane protein</topology>
    </subcellularLocation>
</comment>
<dbReference type="GO" id="GO:1905039">
    <property type="term" value="P:carboxylic acid transmembrane transport"/>
    <property type="evidence" value="ECO:0007669"/>
    <property type="project" value="UniProtKB-ARBA"/>
</dbReference>
<dbReference type="PATRIC" id="fig|891968.3.peg.1064"/>
<protein>
    <submittedName>
        <fullName evidence="6">Di-/tricarboxylate transporter</fullName>
    </submittedName>
</protein>
<evidence type="ECO:0000256" key="3">
    <source>
        <dbReference type="ARBA" id="ARBA00022989"/>
    </source>
</evidence>
<feature type="transmembrane region" description="Helical" evidence="5">
    <location>
        <begin position="209"/>
        <end position="235"/>
    </location>
</feature>
<evidence type="ECO:0000313" key="7">
    <source>
        <dbReference type="Proteomes" id="UP000006061"/>
    </source>
</evidence>
<keyword evidence="4 5" id="KW-0472">Membrane</keyword>
<feature type="transmembrane region" description="Helical" evidence="5">
    <location>
        <begin position="7"/>
        <end position="26"/>
    </location>
</feature>
<evidence type="ECO:0000313" key="6">
    <source>
        <dbReference type="EMBL" id="AFM21702.1"/>
    </source>
</evidence>
<feature type="transmembrane region" description="Helical" evidence="5">
    <location>
        <begin position="392"/>
        <end position="413"/>
    </location>
</feature>
<evidence type="ECO:0000256" key="1">
    <source>
        <dbReference type="ARBA" id="ARBA00004141"/>
    </source>
</evidence>
<dbReference type="PANTHER" id="PTHR10283">
    <property type="entry name" value="SOLUTE CARRIER FAMILY 13 MEMBER"/>
    <property type="match status" value="1"/>
</dbReference>
<dbReference type="InterPro" id="IPR001898">
    <property type="entry name" value="SLC13A/DASS"/>
</dbReference>
<name>I4BWP5_ACEMN</name>
<reference evidence="7" key="1">
    <citation type="journal article" date="2013" name="Stand. Genomic Sci.">
        <title>Complete genome sequence of the moderate thermophile Anaerobaculum mobile type strain (NGA(T)).</title>
        <authorList>
            <person name="Mavromatis K."/>
            <person name="Stackebrandt E."/>
            <person name="Held B."/>
            <person name="Lapidus A."/>
            <person name="Nolan M."/>
            <person name="Lucas S."/>
            <person name="Hammon N."/>
            <person name="Deshpande S."/>
            <person name="Cheng J.F."/>
            <person name="Tapia R."/>
            <person name="Goodwin L.A."/>
            <person name="Pitluck S."/>
            <person name="Liolios K."/>
            <person name="Pagani I."/>
            <person name="Ivanova N."/>
            <person name="Mikhailova N."/>
            <person name="Huntemann M."/>
            <person name="Pati A."/>
            <person name="Chen A."/>
            <person name="Palaniappan K."/>
            <person name="Land M."/>
            <person name="Rohde M."/>
            <person name="Spring S."/>
            <person name="Goker M."/>
            <person name="Woyke T."/>
            <person name="Detter J.C."/>
            <person name="Bristow J."/>
            <person name="Eisen J.A."/>
            <person name="Markowitz V."/>
            <person name="Hugenholtz P."/>
            <person name="Klenk H.P."/>
            <person name="Kyrpides N.C."/>
        </authorList>
    </citation>
    <scope>NUCLEOTIDE SEQUENCE</scope>
    <source>
        <strain evidence="7">ATCC BAA-54 / DSM 13181 / NGA</strain>
    </source>
</reference>
<feature type="transmembrane region" description="Helical" evidence="5">
    <location>
        <begin position="164"/>
        <end position="197"/>
    </location>
</feature>
<dbReference type="KEGG" id="amo:Anamo_1077"/>
<evidence type="ECO:0000256" key="5">
    <source>
        <dbReference type="SAM" id="Phobius"/>
    </source>
</evidence>
<dbReference type="GO" id="GO:0008514">
    <property type="term" value="F:organic anion transmembrane transporter activity"/>
    <property type="evidence" value="ECO:0007669"/>
    <property type="project" value="UniProtKB-ARBA"/>
</dbReference>
<proteinExistence type="predicted"/>
<dbReference type="PANTHER" id="PTHR10283:SF82">
    <property type="entry name" value="SOLUTE CARRIER FAMILY 13 MEMBER 2"/>
    <property type="match status" value="1"/>
</dbReference>
<feature type="transmembrane region" description="Helical" evidence="5">
    <location>
        <begin position="318"/>
        <end position="348"/>
    </location>
</feature>
<evidence type="ECO:0000256" key="2">
    <source>
        <dbReference type="ARBA" id="ARBA00022692"/>
    </source>
</evidence>
<keyword evidence="3 5" id="KW-1133">Transmembrane helix</keyword>
<gene>
    <name evidence="6" type="ordered locus">Anamo_1077</name>
</gene>
<dbReference type="eggNOG" id="COG0471">
    <property type="taxonomic scope" value="Bacteria"/>
</dbReference>
<dbReference type="AlphaFoldDB" id="I4BWP5"/>
<dbReference type="EMBL" id="CP003198">
    <property type="protein sequence ID" value="AFM21702.1"/>
    <property type="molecule type" value="Genomic_DNA"/>
</dbReference>
<keyword evidence="2 5" id="KW-0812">Transmembrane</keyword>
<accession>I4BWP5</accession>
<evidence type="ECO:0000256" key="4">
    <source>
        <dbReference type="ARBA" id="ARBA00023136"/>
    </source>
</evidence>
<organism evidence="6 7">
    <name type="scientific">Acetomicrobium mobile (strain ATCC BAA-54 / DSM 13181 / JCM 12221 / NGA)</name>
    <name type="common">Anaerobaculum mobile</name>
    <dbReference type="NCBI Taxonomy" id="891968"/>
    <lineage>
        <taxon>Bacteria</taxon>
        <taxon>Thermotogati</taxon>
        <taxon>Synergistota</taxon>
        <taxon>Synergistia</taxon>
        <taxon>Synergistales</taxon>
        <taxon>Acetomicrobiaceae</taxon>
        <taxon>Acetomicrobium</taxon>
    </lineage>
</organism>
<dbReference type="GO" id="GO:0005886">
    <property type="term" value="C:plasma membrane"/>
    <property type="evidence" value="ECO:0007669"/>
    <property type="project" value="TreeGrafter"/>
</dbReference>
<feature type="transmembrane region" description="Helical" evidence="5">
    <location>
        <begin position="82"/>
        <end position="99"/>
    </location>
</feature>
<feature type="transmembrane region" description="Helical" evidence="5">
    <location>
        <begin position="32"/>
        <end position="48"/>
    </location>
</feature>
<dbReference type="Pfam" id="PF00939">
    <property type="entry name" value="Na_sulph_symp"/>
    <property type="match status" value="1"/>
</dbReference>
<feature type="transmembrane region" description="Helical" evidence="5">
    <location>
        <begin position="355"/>
        <end position="380"/>
    </location>
</feature>
<dbReference type="HOGENOM" id="CLU_586149_0_0_0"/>
<feature type="transmembrane region" description="Helical" evidence="5">
    <location>
        <begin position="106"/>
        <end position="126"/>
    </location>
</feature>
<feature type="transmembrane region" description="Helical" evidence="5">
    <location>
        <begin position="265"/>
        <end position="298"/>
    </location>
</feature>
<dbReference type="STRING" id="891968.Anamo_1077"/>
<dbReference type="Proteomes" id="UP000006061">
    <property type="component" value="Chromosome"/>
</dbReference>
<sequence length="466" mass="50085" precursor="true">MNKYKNICGWSIAIAVFLFFCFVPVGLPKLDARIFGVILFAVVMWIFAPIPQYASTLLSIPLLYMVGVPAKETLIGFNDSTWIFMLSVFIFGAAIQASGIGRRIALALLSHVSASYSSFVLGFLLVGLVLTFIIPSSVAKSAVMLPIAVSIAREMGEDKNSPGMAGLTLSVMFGGWTTAGLVPTGAVANLIILGVILQSLPQYGYYTTYAGWMGLIGLLTVLITVVTWIIIVAIFKPKSGKVSKEVILNERKTLPPKLSGKEKRVLILAVLAVLSWCLSSWTGIPVWVTGVFFAALMASPGIGSLEVSDLKKLDWSTVIWMGGILTIAYLMSKYAIAGWIAGIIVPLLHPFSGNIYVLGLVISIAFLLLSILVVNPYVLASVLLPPLVSSSAALGVDPIVFVALFLMLFRFFIFPYQCQPAVAVYGMAEGEGYTLPQVTKVAIIQSLCAPPITLIAIAYWSIIGIL</sequence>